<evidence type="ECO:0000259" key="3">
    <source>
        <dbReference type="Pfam" id="PF14919"/>
    </source>
</evidence>
<feature type="compositionally biased region" description="Polar residues" evidence="1">
    <location>
        <begin position="742"/>
        <end position="755"/>
    </location>
</feature>
<name>A0A6J2W4N8_CHACN</name>
<dbReference type="InParanoid" id="A0A6J2W4N8"/>
<proteinExistence type="predicted"/>
<dbReference type="PANTHER" id="PTHR14382">
    <property type="entry name" value="MDM2-BINDING PROTEIN"/>
    <property type="match status" value="1"/>
</dbReference>
<feature type="region of interest" description="Disordered" evidence="1">
    <location>
        <begin position="649"/>
        <end position="760"/>
    </location>
</feature>
<gene>
    <name evidence="6" type="primary">mtbp</name>
</gene>
<accession>A0A6J2W4N8</accession>
<dbReference type="Proteomes" id="UP000504632">
    <property type="component" value="Chromosome 8"/>
</dbReference>
<feature type="compositionally biased region" description="Polar residues" evidence="1">
    <location>
        <begin position="511"/>
        <end position="528"/>
    </location>
</feature>
<dbReference type="InterPro" id="IPR029418">
    <property type="entry name" value="MTBP_C"/>
</dbReference>
<organism evidence="5 6">
    <name type="scientific">Chanos chanos</name>
    <name type="common">Milkfish</name>
    <name type="synonym">Mugil chanos</name>
    <dbReference type="NCBI Taxonomy" id="29144"/>
    <lineage>
        <taxon>Eukaryota</taxon>
        <taxon>Metazoa</taxon>
        <taxon>Chordata</taxon>
        <taxon>Craniata</taxon>
        <taxon>Vertebrata</taxon>
        <taxon>Euteleostomi</taxon>
        <taxon>Actinopterygii</taxon>
        <taxon>Neopterygii</taxon>
        <taxon>Teleostei</taxon>
        <taxon>Ostariophysi</taxon>
        <taxon>Gonorynchiformes</taxon>
        <taxon>Chanidae</taxon>
        <taxon>Chanos</taxon>
    </lineage>
</organism>
<evidence type="ECO:0000259" key="4">
    <source>
        <dbReference type="Pfam" id="PF14920"/>
    </source>
</evidence>
<feature type="domain" description="DM2" evidence="3">
    <location>
        <begin position="238"/>
        <end position="574"/>
    </location>
</feature>
<evidence type="ECO:0000256" key="1">
    <source>
        <dbReference type="SAM" id="MobiDB-lite"/>
    </source>
</evidence>
<dbReference type="AlphaFoldDB" id="A0A6J2W4N8"/>
<feature type="compositionally biased region" description="Basic and acidic residues" evidence="1">
    <location>
        <begin position="677"/>
        <end position="693"/>
    </location>
</feature>
<dbReference type="GO" id="GO:0000776">
    <property type="term" value="C:kinetochore"/>
    <property type="evidence" value="ECO:0007669"/>
    <property type="project" value="TreeGrafter"/>
</dbReference>
<dbReference type="GO" id="GO:0034501">
    <property type="term" value="P:protein localization to kinetochore"/>
    <property type="evidence" value="ECO:0007669"/>
    <property type="project" value="TreeGrafter"/>
</dbReference>
<sequence length="835" mass="93002">MDRYVLVVALDLEPKGDNAKDFEACSLNGSPTPPKWYFAIQACCGTSQFCSSEWEELGSQKTDSEEAGLSTMESCNAALHEQEGQDETQMRAELFEEAAVGLDLLADKLPPPGRSLLDVVVVCPNKEVPGLKEFLPVVGSLKHMQAWFSAKTTIISPHFTRWQKTASFLSACVTDPDPGQIAVCIDEREAWRGRLLVREKKFVSELKFDGFCLRTHRTDQGNRLFSSVTSTDQHCHSEVFHYYQPVLELLQLVKVSDMPLFLHSDTEFELSLSSTSVRGQLLLDQLQTLRGKVGAVFSLSCVVSAVSFPPASQLSTAKWREIMAKRPSVLPAPDVEVKGERGHYLLLVQGAESGGACTARLMHTANQINGAVAVATVSDLMKERVLASTGTKRLDATAAWLRSLPCLRGDQLLVRERRLAEVQSLVLKEYRRRRQEAKKPAAVPVNDLKVLLSLAREQYLTMHEARLPRTSECLPVEKENQTAEDKAEVRQTVQPEWPDRSVLQNYENLQKSRQKSRSGLFSTGSSESLMGPKDRQRTSCSLLDARELLKHFTPDGLPAVELQPLPVHRGDHTFRLSPDLTPRKVTKLPFRKATSSHYHGIEFCLDEQKALERDYGFVRLQSRLIRYETQTTCSKEPCPVPFALSPAPSPAVLSEPGSVPDGETLQAEPSRLKRRSHDPDVHLPNKRLVRSESDLGVSQGAGGVGSHPAVSAVKQQMAWSQSTSGSVSKRPKTGSEPHNHASARNQKPSQAQTESRSQKHNRMLREVVERVLKHHGIASEHACFKACCERLFEISKFYLKDLKTSRGLHDEMKKAASSNAKQVIAWVLERASEKE</sequence>
<dbReference type="PANTHER" id="PTHR14382:SF1">
    <property type="entry name" value="MDM2-BINDING PROTEIN"/>
    <property type="match status" value="1"/>
</dbReference>
<feature type="domain" description="MDN2-binding protein C-terminal" evidence="4">
    <location>
        <begin position="578"/>
        <end position="824"/>
    </location>
</feature>
<dbReference type="Pfam" id="PF14919">
    <property type="entry name" value="MTBP_mid"/>
    <property type="match status" value="1"/>
</dbReference>
<dbReference type="Pfam" id="PF14918">
    <property type="entry name" value="MTBP_N"/>
    <property type="match status" value="1"/>
</dbReference>
<dbReference type="FunCoup" id="A0A6J2W4N8">
    <property type="interactions" value="884"/>
</dbReference>
<feature type="domain" description="DM2" evidence="2">
    <location>
        <begin position="18"/>
        <end position="219"/>
    </location>
</feature>
<dbReference type="RefSeq" id="XP_030639122.1">
    <property type="nucleotide sequence ID" value="XM_030783262.1"/>
</dbReference>
<evidence type="ECO:0000313" key="5">
    <source>
        <dbReference type="Proteomes" id="UP000504632"/>
    </source>
</evidence>
<evidence type="ECO:0000313" key="6">
    <source>
        <dbReference type="RefSeq" id="XP_030639122.1"/>
    </source>
</evidence>
<dbReference type="GO" id="GO:0007089">
    <property type="term" value="P:traversing start control point of mitotic cell cycle"/>
    <property type="evidence" value="ECO:0007669"/>
    <property type="project" value="TreeGrafter"/>
</dbReference>
<dbReference type="OrthoDB" id="8633268at2759"/>
<evidence type="ECO:0000259" key="2">
    <source>
        <dbReference type="Pfam" id="PF14918"/>
    </source>
</evidence>
<dbReference type="Pfam" id="PF14920">
    <property type="entry name" value="MTBP_C"/>
    <property type="match status" value="1"/>
</dbReference>
<dbReference type="CTD" id="27085"/>
<reference evidence="6" key="1">
    <citation type="submission" date="2025-08" db="UniProtKB">
        <authorList>
            <consortium name="RefSeq"/>
        </authorList>
    </citation>
    <scope>IDENTIFICATION</scope>
</reference>
<dbReference type="GO" id="GO:0031396">
    <property type="term" value="P:regulation of protein ubiquitination"/>
    <property type="evidence" value="ECO:0007669"/>
    <property type="project" value="InterPro"/>
</dbReference>
<dbReference type="GeneID" id="115819760"/>
<dbReference type="InterPro" id="IPR029420">
    <property type="entry name" value="MTBP_central"/>
</dbReference>
<dbReference type="InterPro" id="IPR029421">
    <property type="entry name" value="MTBP_N"/>
</dbReference>
<protein>
    <submittedName>
        <fullName evidence="6">Mdm2-binding protein</fullName>
    </submittedName>
</protein>
<feature type="compositionally biased region" description="Polar residues" evidence="1">
    <location>
        <begin position="713"/>
        <end position="727"/>
    </location>
</feature>
<dbReference type="InterPro" id="IPR039061">
    <property type="entry name" value="MTBP"/>
</dbReference>
<keyword evidence="5" id="KW-1185">Reference proteome</keyword>
<feature type="region of interest" description="Disordered" evidence="1">
    <location>
        <begin position="511"/>
        <end position="536"/>
    </location>
</feature>